<dbReference type="PANTHER" id="PTHR11319">
    <property type="entry name" value="G PROTEIN-COUPLED RECEPTOR-RELATED"/>
    <property type="match status" value="1"/>
</dbReference>
<organism evidence="4 5">
    <name type="scientific">Rhodanobacter denitrificans</name>
    <dbReference type="NCBI Taxonomy" id="666685"/>
    <lineage>
        <taxon>Bacteria</taxon>
        <taxon>Pseudomonadati</taxon>
        <taxon>Pseudomonadota</taxon>
        <taxon>Gammaproteobacteria</taxon>
        <taxon>Lysobacterales</taxon>
        <taxon>Rhodanobacteraceae</taxon>
        <taxon>Rhodanobacter</taxon>
    </lineage>
</organism>
<evidence type="ECO:0000256" key="2">
    <source>
        <dbReference type="SAM" id="SignalP"/>
    </source>
</evidence>
<comment type="caution">
    <text evidence="4">The sequence shown here is derived from an EMBL/GenBank/DDBJ whole genome shotgun (WGS) entry which is preliminary data.</text>
</comment>
<protein>
    <recommendedName>
        <fullName evidence="3">Right handed beta helix domain-containing protein</fullName>
    </recommendedName>
</protein>
<dbReference type="PANTHER" id="PTHR11319:SF35">
    <property type="entry name" value="OUTER MEMBRANE PROTEIN PMPC-RELATED"/>
    <property type="match status" value="1"/>
</dbReference>
<evidence type="ECO:0000259" key="3">
    <source>
        <dbReference type="Pfam" id="PF13229"/>
    </source>
</evidence>
<dbReference type="SMART" id="SM00710">
    <property type="entry name" value="PbH1"/>
    <property type="match status" value="8"/>
</dbReference>
<dbReference type="EMBL" id="QFPO01000012">
    <property type="protein sequence ID" value="PZQ12567.1"/>
    <property type="molecule type" value="Genomic_DNA"/>
</dbReference>
<dbReference type="InterPro" id="IPR011050">
    <property type="entry name" value="Pectin_lyase_fold/virulence"/>
</dbReference>
<feature type="chain" id="PRO_5016089760" description="Right handed beta helix domain-containing protein" evidence="2">
    <location>
        <begin position="22"/>
        <end position="486"/>
    </location>
</feature>
<sequence length="486" mass="49614">MIPARSVLLTALLAAAPAAGAATFTVSSLADGGPGSLREAIAQANASAGEPHLIQFQAGLTGSIVLGSEIRIGSSVHVQGPGAGVLAIDGNGATRLFRVQRLSGNPRNVTLSGLTLKRGRADDGGAIWANDDNLNLVAVTLNANVATNHGGAIWMTEADLGLDGVVVSDNRASEISGYGGGIYFTAGTATIARSFIAGNRAAFGGGMRLSSPRVHVVISDTLIQDNWADHTGGGAAINTVTSLRIANSTFFANSTGQPHGGGLELTVSNNPGDPGAIIENTTFSDNRSRHQSGRASALSVTGGNTVIRNSTFAYNKNGPTYSDPAGAGGALWVSNTATTVTIESTLFNHNTNGTSATPATDLSHASTSPQNPSTVHARYSLFHTLPEAGAINGESVANRFATDAQLRPLATYGGGLGFIPMHALARTSAAIDAGSNPGGLSTDQRGPGFVRAWSDPNQANTAAARPDIGAYEYGADRIFLGDFEPR</sequence>
<dbReference type="InterPro" id="IPR039448">
    <property type="entry name" value="Beta_helix"/>
</dbReference>
<dbReference type="Proteomes" id="UP000249046">
    <property type="component" value="Unassembled WGS sequence"/>
</dbReference>
<feature type="domain" description="Right handed beta helix" evidence="3">
    <location>
        <begin position="108"/>
        <end position="270"/>
    </location>
</feature>
<dbReference type="InterPro" id="IPR006626">
    <property type="entry name" value="PbH1"/>
</dbReference>
<name>A0A2W5LYU4_9GAMM</name>
<dbReference type="Pfam" id="PF13229">
    <property type="entry name" value="Beta_helix"/>
    <property type="match status" value="1"/>
</dbReference>
<evidence type="ECO:0000313" key="5">
    <source>
        <dbReference type="Proteomes" id="UP000249046"/>
    </source>
</evidence>
<dbReference type="SUPFAM" id="SSF51126">
    <property type="entry name" value="Pectin lyase-like"/>
    <property type="match status" value="1"/>
</dbReference>
<reference evidence="4 5" key="1">
    <citation type="submission" date="2017-08" db="EMBL/GenBank/DDBJ databases">
        <title>Infants hospitalized years apart are colonized by the same room-sourced microbial strains.</title>
        <authorList>
            <person name="Brooks B."/>
            <person name="Olm M.R."/>
            <person name="Firek B.A."/>
            <person name="Baker R."/>
            <person name="Thomas B.C."/>
            <person name="Morowitz M.J."/>
            <person name="Banfield J.F."/>
        </authorList>
    </citation>
    <scope>NUCLEOTIDE SEQUENCE [LARGE SCALE GENOMIC DNA]</scope>
    <source>
        <strain evidence="4">S2_005_003_R2_42</strain>
    </source>
</reference>
<dbReference type="AlphaFoldDB" id="A0A2W5LYU4"/>
<dbReference type="InterPro" id="IPR059226">
    <property type="entry name" value="Choice_anch_Q_dom"/>
</dbReference>
<evidence type="ECO:0000256" key="1">
    <source>
        <dbReference type="SAM" id="MobiDB-lite"/>
    </source>
</evidence>
<feature type="signal peptide" evidence="2">
    <location>
        <begin position="1"/>
        <end position="21"/>
    </location>
</feature>
<evidence type="ECO:0000313" key="4">
    <source>
        <dbReference type="EMBL" id="PZQ12567.1"/>
    </source>
</evidence>
<gene>
    <name evidence="4" type="ORF">DI564_13095</name>
</gene>
<proteinExistence type="predicted"/>
<keyword evidence="2" id="KW-0732">Signal</keyword>
<accession>A0A2W5LYU4</accession>
<feature type="region of interest" description="Disordered" evidence="1">
    <location>
        <begin position="351"/>
        <end position="373"/>
    </location>
</feature>
<dbReference type="NCBIfam" id="NF041518">
    <property type="entry name" value="choice_anch_Q"/>
    <property type="match status" value="1"/>
</dbReference>